<gene>
    <name evidence="2" type="ORF">Aph01nite_79010</name>
</gene>
<evidence type="ECO:0000313" key="2">
    <source>
        <dbReference type="EMBL" id="GIH29591.1"/>
    </source>
</evidence>
<feature type="region of interest" description="Disordered" evidence="1">
    <location>
        <begin position="17"/>
        <end position="43"/>
    </location>
</feature>
<feature type="compositionally biased region" description="Basic and acidic residues" evidence="1">
    <location>
        <begin position="97"/>
        <end position="119"/>
    </location>
</feature>
<protein>
    <recommendedName>
        <fullName evidence="4">Type I-E CRISPR-associated protein Cse2/CasB</fullName>
    </recommendedName>
</protein>
<evidence type="ECO:0000313" key="3">
    <source>
        <dbReference type="Proteomes" id="UP000640052"/>
    </source>
</evidence>
<comment type="caution">
    <text evidence="2">The sequence shown here is derived from an EMBL/GenBank/DDBJ whole genome shotgun (WGS) entry which is preliminary data.</text>
</comment>
<dbReference type="EMBL" id="BOOA01000139">
    <property type="protein sequence ID" value="GIH29591.1"/>
    <property type="molecule type" value="Genomic_DNA"/>
</dbReference>
<dbReference type="Gene3D" id="1.10.520.40">
    <property type="entry name" value="CRISPR-associated protein Cse2"/>
    <property type="match status" value="1"/>
</dbReference>
<dbReference type="Pfam" id="PF09485">
    <property type="entry name" value="CRISPR_Cse2"/>
    <property type="match status" value="1"/>
</dbReference>
<dbReference type="NCBIfam" id="TIGR02548">
    <property type="entry name" value="casB_cse2"/>
    <property type="match status" value="1"/>
</dbReference>
<evidence type="ECO:0008006" key="4">
    <source>
        <dbReference type="Google" id="ProtNLM"/>
    </source>
</evidence>
<keyword evidence="3" id="KW-1185">Reference proteome</keyword>
<dbReference type="AlphaFoldDB" id="A0A919QIQ5"/>
<name>A0A919QIQ5_9ACTN</name>
<dbReference type="Proteomes" id="UP000640052">
    <property type="component" value="Unassembled WGS sequence"/>
</dbReference>
<feature type="region of interest" description="Disordered" evidence="1">
    <location>
        <begin position="76"/>
        <end position="126"/>
    </location>
</feature>
<accession>A0A919QIQ5</accession>
<dbReference type="InterPro" id="IPR013382">
    <property type="entry name" value="CRISPR-assoc_prot_Cse2"/>
</dbReference>
<evidence type="ECO:0000256" key="1">
    <source>
        <dbReference type="SAM" id="MobiDB-lite"/>
    </source>
</evidence>
<sequence length="224" mass="25007">MISIETADKYVAHVRKQVREDPGRRSALRRSLGRPVEDDLTRKAHSTVARWLPSDRTGAAVERAYYSVAALIAAQPRDHADQDGSDPESDTTVPISDETRTADGSDAGTRPEEPVERRTTSLGGTLGQAVTAGKLSVDTVEARLHLLCRQNVPGLHRHLPGLVRRLATVEIEPDWGRLLQDLSRWERARAQVGKRWLQDFYRGIHAGRDDNSRNEDDNPEGEHQ</sequence>
<proteinExistence type="predicted"/>
<dbReference type="CDD" id="cd09731">
    <property type="entry name" value="Cse2_I-E"/>
    <property type="match status" value="1"/>
</dbReference>
<reference evidence="2" key="1">
    <citation type="submission" date="2021-01" db="EMBL/GenBank/DDBJ databases">
        <title>Whole genome shotgun sequence of Acrocarpospora phusangensis NBRC 108782.</title>
        <authorList>
            <person name="Komaki H."/>
            <person name="Tamura T."/>
        </authorList>
    </citation>
    <scope>NUCLEOTIDE SEQUENCE</scope>
    <source>
        <strain evidence="2">NBRC 108782</strain>
    </source>
</reference>
<dbReference type="InterPro" id="IPR038287">
    <property type="entry name" value="Cse2_sf"/>
</dbReference>
<dbReference type="RefSeq" id="WP_204046201.1">
    <property type="nucleotide sequence ID" value="NZ_BOOA01000139.1"/>
</dbReference>
<organism evidence="2 3">
    <name type="scientific">Acrocarpospora phusangensis</name>
    <dbReference type="NCBI Taxonomy" id="1070424"/>
    <lineage>
        <taxon>Bacteria</taxon>
        <taxon>Bacillati</taxon>
        <taxon>Actinomycetota</taxon>
        <taxon>Actinomycetes</taxon>
        <taxon>Streptosporangiales</taxon>
        <taxon>Streptosporangiaceae</taxon>
        <taxon>Acrocarpospora</taxon>
    </lineage>
</organism>